<evidence type="ECO:0000256" key="1">
    <source>
        <dbReference type="SAM" id="SignalP"/>
    </source>
</evidence>
<dbReference type="OrthoDB" id="9816061at2"/>
<dbReference type="HOGENOM" id="CLU_140852_2_2_5"/>
<proteinExistence type="predicted"/>
<dbReference type="RefSeq" id="WP_011714931.1">
    <property type="nucleotide sequence ID" value="NC_008576.1"/>
</dbReference>
<dbReference type="InterPro" id="IPR042230">
    <property type="entry name" value="CusF_sf"/>
</dbReference>
<dbReference type="AlphaFoldDB" id="A0LD29"/>
<keyword evidence="3" id="KW-1185">Reference proteome</keyword>
<keyword evidence="1" id="KW-0732">Signal</keyword>
<organism evidence="2 3">
    <name type="scientific">Magnetococcus marinus (strain ATCC BAA-1437 / JCM 17883 / MC-1)</name>
    <dbReference type="NCBI Taxonomy" id="156889"/>
    <lineage>
        <taxon>Bacteria</taxon>
        <taxon>Pseudomonadati</taxon>
        <taxon>Pseudomonadota</taxon>
        <taxon>Magnetococcia</taxon>
        <taxon>Magnetococcales</taxon>
        <taxon>Magnetococcaceae</taxon>
        <taxon>Magnetococcus</taxon>
    </lineage>
</organism>
<accession>A0LD29</accession>
<feature type="signal peptide" evidence="1">
    <location>
        <begin position="1"/>
        <end position="21"/>
    </location>
</feature>
<evidence type="ECO:0000313" key="2">
    <source>
        <dbReference type="EMBL" id="ABK45872.1"/>
    </source>
</evidence>
<dbReference type="Pfam" id="PF11604">
    <property type="entry name" value="CusF_Ec"/>
    <property type="match status" value="1"/>
</dbReference>
<feature type="chain" id="PRO_5002626086" evidence="1">
    <location>
        <begin position="22"/>
        <end position="125"/>
    </location>
</feature>
<reference evidence="3" key="1">
    <citation type="journal article" date="2009" name="Appl. Environ. Microbiol.">
        <title>Complete genome sequence of the chemolithoautotrophic marine magnetotactic coccus strain MC-1.</title>
        <authorList>
            <person name="Schubbe S."/>
            <person name="Williams T.J."/>
            <person name="Xie G."/>
            <person name="Kiss H.E."/>
            <person name="Brettin T.S."/>
            <person name="Martinez D."/>
            <person name="Ross C.A."/>
            <person name="Schuler D."/>
            <person name="Cox B.L."/>
            <person name="Nealson K.H."/>
            <person name="Bazylinski D.A."/>
        </authorList>
    </citation>
    <scope>NUCLEOTIDE SEQUENCE [LARGE SCALE GENOMIC DNA]</scope>
    <source>
        <strain evidence="3">ATCC BAA-1437 / JCM 17883 / MC-1</strain>
    </source>
</reference>
<dbReference type="EMBL" id="CP000471">
    <property type="protein sequence ID" value="ABK45872.1"/>
    <property type="molecule type" value="Genomic_DNA"/>
</dbReference>
<evidence type="ECO:0000313" key="3">
    <source>
        <dbReference type="Proteomes" id="UP000002586"/>
    </source>
</evidence>
<dbReference type="STRING" id="156889.Mmc1_3386"/>
<dbReference type="InterPro" id="IPR021647">
    <property type="entry name" value="CusF_Ec"/>
</dbReference>
<dbReference type="Proteomes" id="UP000002586">
    <property type="component" value="Chromosome"/>
</dbReference>
<protein>
    <submittedName>
        <fullName evidence="2">Cation efflux system protein</fullName>
    </submittedName>
</protein>
<reference evidence="2 3" key="2">
    <citation type="journal article" date="2012" name="Int. J. Syst. Evol. Microbiol.">
        <title>Magnetococcus marinus gen. nov., sp. nov., a marine, magnetotactic bacterium that represents a novel lineage (Magnetococcaceae fam. nov.; Magnetococcales ord. nov.) at the base of the Alphaproteobacteria.</title>
        <authorList>
            <person name="Bazylinski D.A."/>
            <person name="Williams T.J."/>
            <person name="Lefevre C.T."/>
            <person name="Berg R.J."/>
            <person name="Zhang C.L."/>
            <person name="Bowser S.S."/>
            <person name="Dean A.J."/>
            <person name="Beveridge T.J."/>
        </authorList>
    </citation>
    <scope>NUCLEOTIDE SEQUENCE [LARGE SCALE GENOMIC DNA]</scope>
    <source>
        <strain evidence="3">ATCC BAA-1437 / JCM 17883 / MC-1</strain>
    </source>
</reference>
<dbReference type="eggNOG" id="COG5569">
    <property type="taxonomic scope" value="Bacteria"/>
</dbReference>
<dbReference type="KEGG" id="mgm:Mmc1_3386"/>
<dbReference type="Gene3D" id="2.40.50.320">
    <property type="entry name" value="Copper binding periplasmic protein CusF"/>
    <property type="match status" value="1"/>
</dbReference>
<sequence precursor="true">MQKRLITVCAALLLLSGQAMADSHSTMDHSGHSMAPAAMDHSTMAQEQPSNQADAMGLIHHVDAKQARVNLTHDPIPALGWPGMTMDLPVSNKVDLSAFQAGDKVHFTVKLGRDNTYRIIQMMKH</sequence>
<name>A0LD29_MAGMM</name>
<gene>
    <name evidence="2" type="ordered locus">Mmc1_3386</name>
</gene>